<feature type="binding site" evidence="4">
    <location>
        <position position="140"/>
    </location>
    <ligand>
        <name>D-ribulose 5-phosphate</name>
        <dbReference type="ChEBI" id="CHEBI:58121"/>
    </ligand>
</feature>
<feature type="active site" description="Proton donor" evidence="3">
    <location>
        <position position="102"/>
    </location>
</feature>
<dbReference type="GO" id="GO:0005975">
    <property type="term" value="P:carbohydrate metabolic process"/>
    <property type="evidence" value="ECO:0007669"/>
    <property type="project" value="InterPro"/>
</dbReference>
<accession>A0A2K8N9H0</accession>
<feature type="binding site" evidence="4">
    <location>
        <begin position="70"/>
        <end position="74"/>
    </location>
    <ligand>
        <name>D-ribulose 5-phosphate</name>
        <dbReference type="ChEBI" id="CHEBI:58121"/>
    </ligand>
</feature>
<dbReference type="Gene3D" id="3.40.1400.10">
    <property type="entry name" value="Sugar-phosphate isomerase, RpiB/LacA/LacB"/>
    <property type="match status" value="1"/>
</dbReference>
<evidence type="ECO:0000256" key="2">
    <source>
        <dbReference type="ARBA" id="ARBA00023235"/>
    </source>
</evidence>
<name>A0A2K8N9H0_9BACL</name>
<evidence type="ECO:0000256" key="3">
    <source>
        <dbReference type="PIRSR" id="PIRSR005384-1"/>
    </source>
</evidence>
<feature type="active site" description="Proton acceptor" evidence="3">
    <location>
        <position position="69"/>
    </location>
</feature>
<evidence type="ECO:0000256" key="4">
    <source>
        <dbReference type="PIRSR" id="PIRSR005384-2"/>
    </source>
</evidence>
<dbReference type="PANTHER" id="PTHR43732">
    <property type="entry name" value="RIBOSE 5-PHOSPHATE ISOMERASE-RELATED"/>
    <property type="match status" value="1"/>
</dbReference>
<gene>
    <name evidence="5" type="primary">rpiB</name>
    <name evidence="5" type="ORF">CVV65_14385</name>
</gene>
<feature type="binding site" evidence="4">
    <location>
        <position position="136"/>
    </location>
    <ligand>
        <name>D-ribulose 5-phosphate</name>
        <dbReference type="ChEBI" id="CHEBI:58121"/>
    </ligand>
</feature>
<dbReference type="EMBL" id="CP024955">
    <property type="protein sequence ID" value="ATY85964.1"/>
    <property type="molecule type" value="Genomic_DNA"/>
</dbReference>
<dbReference type="SUPFAM" id="SSF89623">
    <property type="entry name" value="Ribose/Galactose isomerase RpiB/AlsB"/>
    <property type="match status" value="1"/>
</dbReference>
<dbReference type="InterPro" id="IPR036569">
    <property type="entry name" value="RpiB_LacA_LacB_sf"/>
</dbReference>
<sequence length="154" mass="16388">MRVAIGSDHAGFALKTSIHSLLVDELGVEVVDTGCTDCQNGKSVDYPDYALPVARMVARGEVDRGILICGTGIGMSIAANKIKGIRAALVHDLFTARAAREHNDANVLALGGRLIGPDIAREIVRLFITTPYSGGRHDRRLGKIAQIEQSLASP</sequence>
<dbReference type="Proteomes" id="UP000231932">
    <property type="component" value="Chromosome"/>
</dbReference>
<organism evidence="5 6">
    <name type="scientific">Kyrpidia spormannii</name>
    <dbReference type="NCBI Taxonomy" id="2055160"/>
    <lineage>
        <taxon>Bacteria</taxon>
        <taxon>Bacillati</taxon>
        <taxon>Bacillota</taxon>
        <taxon>Bacilli</taxon>
        <taxon>Bacillales</taxon>
        <taxon>Alicyclobacillaceae</taxon>
        <taxon>Kyrpidia</taxon>
    </lineage>
</organism>
<keyword evidence="6" id="KW-1185">Reference proteome</keyword>
<dbReference type="NCBIfam" id="TIGR00689">
    <property type="entry name" value="rpiB_lacA_lacB"/>
    <property type="match status" value="1"/>
</dbReference>
<feature type="binding site" evidence="4">
    <location>
        <position position="113"/>
    </location>
    <ligand>
        <name>D-ribulose 5-phosphate</name>
        <dbReference type="ChEBI" id="CHEBI:58121"/>
    </ligand>
</feature>
<dbReference type="RefSeq" id="WP_100668716.1">
    <property type="nucleotide sequence ID" value="NZ_CP024955.1"/>
</dbReference>
<dbReference type="InterPro" id="IPR003500">
    <property type="entry name" value="RpiB_LacA_LacB"/>
</dbReference>
<dbReference type="PANTHER" id="PTHR43732:SF1">
    <property type="entry name" value="RIBOSE 5-PHOSPHATE ISOMERASE"/>
    <property type="match status" value="1"/>
</dbReference>
<feature type="binding site" evidence="4">
    <location>
        <begin position="8"/>
        <end position="9"/>
    </location>
    <ligand>
        <name>D-ribulose 5-phosphate</name>
        <dbReference type="ChEBI" id="CHEBI:58121"/>
    </ligand>
</feature>
<evidence type="ECO:0000313" key="5">
    <source>
        <dbReference type="EMBL" id="ATY85964.1"/>
    </source>
</evidence>
<keyword evidence="2 5" id="KW-0413">Isomerase</keyword>
<dbReference type="AlphaFoldDB" id="A0A2K8N9H0"/>
<evidence type="ECO:0000256" key="1">
    <source>
        <dbReference type="ARBA" id="ARBA00008754"/>
    </source>
</evidence>
<proteinExistence type="inferred from homology"/>
<protein>
    <submittedName>
        <fullName evidence="5">Ribose 5-phosphate isomerase B</fullName>
    </submittedName>
</protein>
<dbReference type="Pfam" id="PF02502">
    <property type="entry name" value="LacAB_rpiB"/>
    <property type="match status" value="1"/>
</dbReference>
<dbReference type="PIRSF" id="PIRSF005384">
    <property type="entry name" value="RpiB_LacA_B"/>
    <property type="match status" value="1"/>
</dbReference>
<dbReference type="InterPro" id="IPR004785">
    <property type="entry name" value="RpiB"/>
</dbReference>
<feature type="binding site" evidence="4">
    <location>
        <position position="103"/>
    </location>
    <ligand>
        <name>D-ribulose 5-phosphate</name>
        <dbReference type="ChEBI" id="CHEBI:58121"/>
    </ligand>
</feature>
<comment type="similarity">
    <text evidence="1">Belongs to the LacAB/RpiB family.</text>
</comment>
<dbReference type="KEGG" id="kyr:CVV65_14385"/>
<dbReference type="InterPro" id="IPR051812">
    <property type="entry name" value="SPI_LacAB/RpiB"/>
</dbReference>
<evidence type="ECO:0000313" key="6">
    <source>
        <dbReference type="Proteomes" id="UP000231932"/>
    </source>
</evidence>
<dbReference type="GO" id="GO:0016861">
    <property type="term" value="F:intramolecular oxidoreductase activity, interconverting aldoses and ketoses"/>
    <property type="evidence" value="ECO:0007669"/>
    <property type="project" value="UniProtKB-ARBA"/>
</dbReference>
<dbReference type="NCBIfam" id="TIGR01120">
    <property type="entry name" value="rpiB"/>
    <property type="match status" value="1"/>
</dbReference>
<reference evidence="6" key="1">
    <citation type="submission" date="2017-11" db="EMBL/GenBank/DDBJ databases">
        <title>Complete Genome Sequence of Kyrpidia sp. Strain EA-1, a thermophilic, hydrogen-oxidizing Bacterium, isolated from the Azores.</title>
        <authorList>
            <person name="Reiner J.E."/>
            <person name="Lapp C.J."/>
            <person name="Bunk B."/>
            <person name="Gescher J."/>
        </authorList>
    </citation>
    <scope>NUCLEOTIDE SEQUENCE [LARGE SCALE GENOMIC DNA]</scope>
    <source>
        <strain evidence="6">EA-1</strain>
    </source>
</reference>
<dbReference type="OrthoDB" id="1778624at2"/>
<dbReference type="NCBIfam" id="NF004051">
    <property type="entry name" value="PRK05571.1"/>
    <property type="match status" value="1"/>
</dbReference>